<protein>
    <recommendedName>
        <fullName evidence="2">EH domain-containing protein</fullName>
    </recommendedName>
</protein>
<feature type="compositionally biased region" description="Basic and acidic residues" evidence="1">
    <location>
        <begin position="331"/>
        <end position="346"/>
    </location>
</feature>
<gene>
    <name evidence="3" type="ORF">HIM_09674</name>
</gene>
<feature type="compositionally biased region" description="Pro residues" evidence="1">
    <location>
        <begin position="229"/>
        <end position="241"/>
    </location>
</feature>
<sequence length="735" mass="78745">MIRTAASSGHPDDAAAAALRGASLAFQKRSSVTSPSSSPASNSHLSSPPSPPLSHLGRSRDNDARTAALTVGAGNKSRSPSRAAASEPRSRTSSSSSSPAIGSGSFNTHTGLIAPRLQQLHPPPAKLDPKSASFIAATLAASRSASPSPKNAAVQRKSSLGAMSQLSGSDNAVDAAPIAPTGSLISFFDKSKTEPGSQKRPSTGAEHTLHDAQEAQHMAVHRFMAAPPRTLPKPPRPPTPTAPIVQRPVVKSSPVTVPRQPPTPPPIESHETPMSSRREPRQVQRSPVVSAESKPRPKPKVPANKPAQPDSPPVSRPPRPRAAKPPSDSLTKCDVKTPEKPTEKSPPKPTPPTPSTPTVTRPMTPPSIIRSTPEVLSPKPVRIARPLLSPTTASASPQATAPTLAPRSPCFPSPDPQKRSPESQKQRRPAPTPPKPRVSQRLASNQDASPKDKNPGVANGSRSKSSTDVKGNATSVVRRAQPSNTLQTMSQPPPLPRRRKSLVGAPPSPPLDLGRRHPANMSTSNLGLDSLTSAIMAGSLASSRLTPQNTGASLSPALSIPPLSSMPKRQKSPHMLQTLRQPHTHLSDEAEDRSKIHRHKLRGGKHKHHEGSRKRWREAMTPAERKRYEAVWASNRGRLLAKGRHSPGPDGDNSECVANVVVREMWKRSRLPEDELAEVWDLVDRSRRGMLCRPEFVVGMWLIDQRLRGRKLPHKVSDSLWGSAHGVTVLKPKHK</sequence>
<feature type="region of interest" description="Disordered" evidence="1">
    <location>
        <begin position="187"/>
        <end position="525"/>
    </location>
</feature>
<accession>A0A0F7ZS85</accession>
<dbReference type="SMART" id="SM00027">
    <property type="entry name" value="EH"/>
    <property type="match status" value="1"/>
</dbReference>
<reference evidence="3 4" key="1">
    <citation type="journal article" date="2014" name="Genome Biol. Evol.">
        <title>Comparative genomics and transcriptomics analyses reveal divergent lifestyle features of nematode endoparasitic fungus Hirsutella minnesotensis.</title>
        <authorList>
            <person name="Lai Y."/>
            <person name="Liu K."/>
            <person name="Zhang X."/>
            <person name="Zhang X."/>
            <person name="Li K."/>
            <person name="Wang N."/>
            <person name="Shu C."/>
            <person name="Wu Y."/>
            <person name="Wang C."/>
            <person name="Bushley K.E."/>
            <person name="Xiang M."/>
            <person name="Liu X."/>
        </authorList>
    </citation>
    <scope>NUCLEOTIDE SEQUENCE [LARGE SCALE GENOMIC DNA]</scope>
    <source>
        <strain evidence="3 4">3608</strain>
    </source>
</reference>
<dbReference type="Proteomes" id="UP000054481">
    <property type="component" value="Unassembled WGS sequence"/>
</dbReference>
<dbReference type="AlphaFoldDB" id="A0A0F7ZS85"/>
<evidence type="ECO:0000313" key="4">
    <source>
        <dbReference type="Proteomes" id="UP000054481"/>
    </source>
</evidence>
<dbReference type="InterPro" id="IPR000261">
    <property type="entry name" value="EH_dom"/>
</dbReference>
<evidence type="ECO:0000313" key="3">
    <source>
        <dbReference type="EMBL" id="KJZ70923.1"/>
    </source>
</evidence>
<keyword evidence="4" id="KW-1185">Reference proteome</keyword>
<dbReference type="SUPFAM" id="SSF47473">
    <property type="entry name" value="EF-hand"/>
    <property type="match status" value="1"/>
</dbReference>
<dbReference type="PROSITE" id="PS50031">
    <property type="entry name" value="EH"/>
    <property type="match status" value="1"/>
</dbReference>
<evidence type="ECO:0000256" key="1">
    <source>
        <dbReference type="SAM" id="MobiDB-lite"/>
    </source>
</evidence>
<dbReference type="InterPro" id="IPR011992">
    <property type="entry name" value="EF-hand-dom_pair"/>
</dbReference>
<feature type="compositionally biased region" description="Low complexity" evidence="1">
    <location>
        <begin position="77"/>
        <end position="105"/>
    </location>
</feature>
<dbReference type="Pfam" id="PF12763">
    <property type="entry name" value="EH"/>
    <property type="match status" value="1"/>
</dbReference>
<feature type="compositionally biased region" description="Low complexity" evidence="1">
    <location>
        <begin position="388"/>
        <end position="406"/>
    </location>
</feature>
<name>A0A0F7ZS85_9HYPO</name>
<dbReference type="Gene3D" id="1.10.238.10">
    <property type="entry name" value="EF-hand"/>
    <property type="match status" value="1"/>
</dbReference>
<feature type="compositionally biased region" description="Low complexity" evidence="1">
    <location>
        <begin position="27"/>
        <end position="47"/>
    </location>
</feature>
<dbReference type="EMBL" id="KQ030599">
    <property type="protein sequence ID" value="KJZ70923.1"/>
    <property type="molecule type" value="Genomic_DNA"/>
</dbReference>
<feature type="region of interest" description="Disordered" evidence="1">
    <location>
        <begin position="544"/>
        <end position="570"/>
    </location>
</feature>
<feature type="domain" description="EH" evidence="2">
    <location>
        <begin position="624"/>
        <end position="720"/>
    </location>
</feature>
<feature type="compositionally biased region" description="Low complexity" evidence="1">
    <location>
        <begin position="552"/>
        <end position="565"/>
    </location>
</feature>
<feature type="region of interest" description="Disordered" evidence="1">
    <location>
        <begin position="140"/>
        <end position="159"/>
    </location>
</feature>
<feature type="compositionally biased region" description="Basic and acidic residues" evidence="1">
    <location>
        <begin position="268"/>
        <end position="282"/>
    </location>
</feature>
<feature type="compositionally biased region" description="Basic and acidic residues" evidence="1">
    <location>
        <begin position="416"/>
        <end position="425"/>
    </location>
</feature>
<proteinExistence type="predicted"/>
<evidence type="ECO:0000259" key="2">
    <source>
        <dbReference type="PROSITE" id="PS50031"/>
    </source>
</evidence>
<organism evidence="3 4">
    <name type="scientific">Hirsutella minnesotensis 3608</name>
    <dbReference type="NCBI Taxonomy" id="1043627"/>
    <lineage>
        <taxon>Eukaryota</taxon>
        <taxon>Fungi</taxon>
        <taxon>Dikarya</taxon>
        <taxon>Ascomycota</taxon>
        <taxon>Pezizomycotina</taxon>
        <taxon>Sordariomycetes</taxon>
        <taxon>Hypocreomycetidae</taxon>
        <taxon>Hypocreales</taxon>
        <taxon>Ophiocordycipitaceae</taxon>
        <taxon>Hirsutella</taxon>
    </lineage>
</organism>
<feature type="region of interest" description="Disordered" evidence="1">
    <location>
        <begin position="27"/>
        <end position="131"/>
    </location>
</feature>
<dbReference type="CDD" id="cd00052">
    <property type="entry name" value="EH"/>
    <property type="match status" value="1"/>
</dbReference>
<dbReference type="OrthoDB" id="10045710at2759"/>
<feature type="compositionally biased region" description="Polar residues" evidence="1">
    <location>
        <begin position="460"/>
        <end position="490"/>
    </location>
</feature>